<dbReference type="Gene3D" id="3.40.630.30">
    <property type="match status" value="1"/>
</dbReference>
<dbReference type="InterPro" id="IPR016181">
    <property type="entry name" value="Acyl_CoA_acyltransferase"/>
</dbReference>
<dbReference type="EMBL" id="PCWN01000007">
    <property type="protein sequence ID" value="PIR04191.1"/>
    <property type="molecule type" value="Genomic_DNA"/>
</dbReference>
<name>A0A2H0N5L9_9BACT</name>
<dbReference type="PROSITE" id="PS51186">
    <property type="entry name" value="GNAT"/>
    <property type="match status" value="1"/>
</dbReference>
<comment type="caution">
    <text evidence="3">The sequence shown here is derived from an EMBL/GenBank/DDBJ whole genome shotgun (WGS) entry which is preliminary data.</text>
</comment>
<evidence type="ECO:0000313" key="4">
    <source>
        <dbReference type="Proteomes" id="UP000229600"/>
    </source>
</evidence>
<reference evidence="3 4" key="1">
    <citation type="submission" date="2017-09" db="EMBL/GenBank/DDBJ databases">
        <title>Depth-based differentiation of microbial function through sediment-hosted aquifers and enrichment of novel symbionts in the deep terrestrial subsurface.</title>
        <authorList>
            <person name="Probst A.J."/>
            <person name="Ladd B."/>
            <person name="Jarett J.K."/>
            <person name="Geller-Mcgrath D.E."/>
            <person name="Sieber C.M."/>
            <person name="Emerson J.B."/>
            <person name="Anantharaman K."/>
            <person name="Thomas B.C."/>
            <person name="Malmstrom R."/>
            <person name="Stieglmeier M."/>
            <person name="Klingl A."/>
            <person name="Woyke T."/>
            <person name="Ryan C.M."/>
            <person name="Banfield J.F."/>
        </authorList>
    </citation>
    <scope>NUCLEOTIDE SEQUENCE [LARGE SCALE GENOMIC DNA]</scope>
    <source>
        <strain evidence="3">CG11_big_fil_rev_8_21_14_0_20_39_34</strain>
    </source>
</reference>
<protein>
    <submittedName>
        <fullName evidence="3">GNAT family N-acetyltransferase</fullName>
    </submittedName>
</protein>
<dbReference type="GO" id="GO:0008080">
    <property type="term" value="F:N-acetyltransferase activity"/>
    <property type="evidence" value="ECO:0007669"/>
    <property type="project" value="InterPro"/>
</dbReference>
<evidence type="ECO:0000259" key="2">
    <source>
        <dbReference type="PROSITE" id="PS51186"/>
    </source>
</evidence>
<sequence>MATILPYTETYKDEVIHLILQVYESELHFVGYERPDIYDVSGTYQKSDRSNFWIALENNELVGTAAIFEKTTDIAYLKRMIVRKDYRKQGLGRELLDTALSFAKENGYKTVYAGTVLENPNAIAFYKRNGFVEEQPAPIDITASGDSICLKKSL</sequence>
<dbReference type="PANTHER" id="PTHR13947:SF37">
    <property type="entry name" value="LD18367P"/>
    <property type="match status" value="1"/>
</dbReference>
<dbReference type="Pfam" id="PF00583">
    <property type="entry name" value="Acetyltransf_1"/>
    <property type="match status" value="1"/>
</dbReference>
<accession>A0A2H0N5L9</accession>
<keyword evidence="1 3" id="KW-0808">Transferase</keyword>
<evidence type="ECO:0000256" key="1">
    <source>
        <dbReference type="ARBA" id="ARBA00022679"/>
    </source>
</evidence>
<dbReference type="CDD" id="cd04301">
    <property type="entry name" value="NAT_SF"/>
    <property type="match status" value="1"/>
</dbReference>
<dbReference type="AlphaFoldDB" id="A0A2H0N5L9"/>
<dbReference type="Proteomes" id="UP000229600">
    <property type="component" value="Unassembled WGS sequence"/>
</dbReference>
<evidence type="ECO:0000313" key="3">
    <source>
        <dbReference type="EMBL" id="PIR04191.1"/>
    </source>
</evidence>
<organism evidence="3 4">
    <name type="scientific">Candidatus Magasanikbacteria bacterium CG11_big_fil_rev_8_21_14_0_20_39_34</name>
    <dbReference type="NCBI Taxonomy" id="1974653"/>
    <lineage>
        <taxon>Bacteria</taxon>
        <taxon>Candidatus Magasanikiibacteriota</taxon>
    </lineage>
</organism>
<proteinExistence type="predicted"/>
<dbReference type="SUPFAM" id="SSF55729">
    <property type="entry name" value="Acyl-CoA N-acyltransferases (Nat)"/>
    <property type="match status" value="1"/>
</dbReference>
<dbReference type="InterPro" id="IPR050769">
    <property type="entry name" value="NAT_camello-type"/>
</dbReference>
<feature type="domain" description="N-acetyltransferase" evidence="2">
    <location>
        <begin position="2"/>
        <end position="154"/>
    </location>
</feature>
<dbReference type="PANTHER" id="PTHR13947">
    <property type="entry name" value="GNAT FAMILY N-ACETYLTRANSFERASE"/>
    <property type="match status" value="1"/>
</dbReference>
<gene>
    <name evidence="3" type="ORF">COV59_03335</name>
</gene>
<dbReference type="InterPro" id="IPR000182">
    <property type="entry name" value="GNAT_dom"/>
</dbReference>